<evidence type="ECO:0000313" key="2">
    <source>
        <dbReference type="Proteomes" id="UP000054815"/>
    </source>
</evidence>
<dbReference type="Proteomes" id="UP000054815">
    <property type="component" value="Unassembled WGS sequence"/>
</dbReference>
<evidence type="ECO:0000313" key="1">
    <source>
        <dbReference type="EMBL" id="KRY00484.1"/>
    </source>
</evidence>
<gene>
    <name evidence="1" type="ORF">T4E_3886</name>
</gene>
<name>A0A0V0YJE3_TRIPS</name>
<organism evidence="1 2">
    <name type="scientific">Trichinella pseudospiralis</name>
    <name type="common">Parasitic roundworm</name>
    <dbReference type="NCBI Taxonomy" id="6337"/>
    <lineage>
        <taxon>Eukaryota</taxon>
        <taxon>Metazoa</taxon>
        <taxon>Ecdysozoa</taxon>
        <taxon>Nematoda</taxon>
        <taxon>Enoplea</taxon>
        <taxon>Dorylaimia</taxon>
        <taxon>Trichinellida</taxon>
        <taxon>Trichinellidae</taxon>
        <taxon>Trichinella</taxon>
    </lineage>
</organism>
<protein>
    <submittedName>
        <fullName evidence="1">Uncharacterized protein</fullName>
    </submittedName>
</protein>
<accession>A0A0V0YJE3</accession>
<proteinExistence type="predicted"/>
<reference evidence="1 2" key="1">
    <citation type="submission" date="2015-01" db="EMBL/GenBank/DDBJ databases">
        <title>Evolution of Trichinella species and genotypes.</title>
        <authorList>
            <person name="Korhonen P.K."/>
            <person name="Edoardo P."/>
            <person name="Giuseppe L.R."/>
            <person name="Gasser R.B."/>
        </authorList>
    </citation>
    <scope>NUCLEOTIDE SEQUENCE [LARGE SCALE GENOMIC DNA]</scope>
    <source>
        <strain evidence="1">ISS141</strain>
    </source>
</reference>
<comment type="caution">
    <text evidence="1">The sequence shown here is derived from an EMBL/GenBank/DDBJ whole genome shotgun (WGS) entry which is preliminary data.</text>
</comment>
<dbReference type="AlphaFoldDB" id="A0A0V0YJE3"/>
<sequence>MVNYSLSASSQYKIDPFTLVDTNNTIIQHARFNATNLDYSFMHHITLIVKYGRSPSISTAGSSKRNLCTGGLYVPLSVLTFTVGTTPSLPGYKSMIL</sequence>
<dbReference type="EMBL" id="JYDU01000008">
    <property type="protein sequence ID" value="KRY00484.1"/>
    <property type="molecule type" value="Genomic_DNA"/>
</dbReference>